<reference evidence="11" key="1">
    <citation type="journal article" date="2021" name="PeerJ">
        <title>Extensive microbial diversity within the chicken gut microbiome revealed by metagenomics and culture.</title>
        <authorList>
            <person name="Gilroy R."/>
            <person name="Ravi A."/>
            <person name="Getino M."/>
            <person name="Pursley I."/>
            <person name="Horton D.L."/>
            <person name="Alikhan N.F."/>
            <person name="Baker D."/>
            <person name="Gharbi K."/>
            <person name="Hall N."/>
            <person name="Watson M."/>
            <person name="Adriaenssens E.M."/>
            <person name="Foster-Nyarko E."/>
            <person name="Jarju S."/>
            <person name="Secka A."/>
            <person name="Antonio M."/>
            <person name="Oren A."/>
            <person name="Chaudhuri R.R."/>
            <person name="La Ragione R."/>
            <person name="Hildebrand F."/>
            <person name="Pallen M.J."/>
        </authorList>
    </citation>
    <scope>NUCLEOTIDE SEQUENCE</scope>
    <source>
        <strain evidence="11">1193</strain>
    </source>
</reference>
<evidence type="ECO:0000259" key="10">
    <source>
        <dbReference type="PROSITE" id="PS50109"/>
    </source>
</evidence>
<name>A0A9D2B5H3_9GAMM</name>
<keyword evidence="5" id="KW-0547">Nucleotide-binding</keyword>
<keyword evidence="4" id="KW-0808">Transferase</keyword>
<evidence type="ECO:0000256" key="7">
    <source>
        <dbReference type="ARBA" id="ARBA00022840"/>
    </source>
</evidence>
<dbReference type="GO" id="GO:0000155">
    <property type="term" value="F:phosphorelay sensor kinase activity"/>
    <property type="evidence" value="ECO:0007669"/>
    <property type="project" value="InterPro"/>
</dbReference>
<evidence type="ECO:0000256" key="8">
    <source>
        <dbReference type="ARBA" id="ARBA00023012"/>
    </source>
</evidence>
<evidence type="ECO:0000256" key="2">
    <source>
        <dbReference type="ARBA" id="ARBA00012438"/>
    </source>
</evidence>
<dbReference type="Proteomes" id="UP000824248">
    <property type="component" value="Unassembled WGS sequence"/>
</dbReference>
<dbReference type="Gene3D" id="1.10.287.130">
    <property type="match status" value="1"/>
</dbReference>
<keyword evidence="6" id="KW-0418">Kinase</keyword>
<dbReference type="InterPro" id="IPR004358">
    <property type="entry name" value="Sig_transdc_His_kin-like_C"/>
</dbReference>
<dbReference type="SUPFAM" id="SSF47384">
    <property type="entry name" value="Homodimeric domain of signal transducing histidine kinase"/>
    <property type="match status" value="1"/>
</dbReference>
<comment type="catalytic activity">
    <reaction evidence="1">
        <text>ATP + protein L-histidine = ADP + protein N-phospho-L-histidine.</text>
        <dbReference type="EC" id="2.7.13.3"/>
    </reaction>
</comment>
<dbReference type="AlphaFoldDB" id="A0A9D2B5H3"/>
<gene>
    <name evidence="11" type="ORF">H9854_03190</name>
</gene>
<feature type="compositionally biased region" description="Basic and acidic residues" evidence="9">
    <location>
        <begin position="509"/>
        <end position="521"/>
    </location>
</feature>
<keyword evidence="8" id="KW-0902">Two-component regulatory system</keyword>
<dbReference type="SMART" id="SM00387">
    <property type="entry name" value="HATPase_c"/>
    <property type="match status" value="1"/>
</dbReference>
<organism evidence="11 12">
    <name type="scientific">Candidatus Halomonas stercoripullorum</name>
    <dbReference type="NCBI Taxonomy" id="2838617"/>
    <lineage>
        <taxon>Bacteria</taxon>
        <taxon>Pseudomonadati</taxon>
        <taxon>Pseudomonadota</taxon>
        <taxon>Gammaproteobacteria</taxon>
        <taxon>Oceanospirillales</taxon>
        <taxon>Halomonadaceae</taxon>
        <taxon>Halomonas</taxon>
    </lineage>
</organism>
<dbReference type="Pfam" id="PF02518">
    <property type="entry name" value="HATPase_c"/>
    <property type="match status" value="1"/>
</dbReference>
<dbReference type="InterPro" id="IPR003661">
    <property type="entry name" value="HisK_dim/P_dom"/>
</dbReference>
<evidence type="ECO:0000256" key="1">
    <source>
        <dbReference type="ARBA" id="ARBA00000085"/>
    </source>
</evidence>
<protein>
    <recommendedName>
        <fullName evidence="2">histidine kinase</fullName>
        <ecNumber evidence="2">2.7.13.3</ecNumber>
    </recommendedName>
</protein>
<dbReference type="PANTHER" id="PTHR43065">
    <property type="entry name" value="SENSOR HISTIDINE KINASE"/>
    <property type="match status" value="1"/>
</dbReference>
<feature type="compositionally biased region" description="Acidic residues" evidence="9">
    <location>
        <begin position="532"/>
        <end position="544"/>
    </location>
</feature>
<dbReference type="EMBL" id="DXFC01000092">
    <property type="protein sequence ID" value="HIX61226.1"/>
    <property type="molecule type" value="Genomic_DNA"/>
</dbReference>
<dbReference type="InterPro" id="IPR036890">
    <property type="entry name" value="HATPase_C_sf"/>
</dbReference>
<feature type="non-terminal residue" evidence="11">
    <location>
        <position position="1"/>
    </location>
</feature>
<keyword evidence="7" id="KW-0067">ATP-binding</keyword>
<dbReference type="InterPro" id="IPR036097">
    <property type="entry name" value="HisK_dim/P_sf"/>
</dbReference>
<keyword evidence="3" id="KW-0597">Phosphoprotein</keyword>
<proteinExistence type="predicted"/>
<dbReference type="InterPro" id="IPR005467">
    <property type="entry name" value="His_kinase_dom"/>
</dbReference>
<comment type="caution">
    <text evidence="11">The sequence shown here is derived from an EMBL/GenBank/DDBJ whole genome shotgun (WGS) entry which is preliminary data.</text>
</comment>
<dbReference type="Gene3D" id="3.30.565.10">
    <property type="entry name" value="Histidine kinase-like ATPase, C-terminal domain"/>
    <property type="match status" value="1"/>
</dbReference>
<dbReference type="PROSITE" id="PS50109">
    <property type="entry name" value="HIS_KIN"/>
    <property type="match status" value="1"/>
</dbReference>
<evidence type="ECO:0000313" key="11">
    <source>
        <dbReference type="EMBL" id="HIX61226.1"/>
    </source>
</evidence>
<evidence type="ECO:0000256" key="9">
    <source>
        <dbReference type="SAM" id="MobiDB-lite"/>
    </source>
</evidence>
<evidence type="ECO:0000313" key="12">
    <source>
        <dbReference type="Proteomes" id="UP000824248"/>
    </source>
</evidence>
<sequence>LWLPLVTGTPSLILIPPGLELLAGEPHWYVVTLVSLTLNALVLITISLATHTSEGERAAAEACSVDAVIRPKRLQLLVTTGEEFKQPLTEALGEAAAQREVERALHDLGMSPLDRRPYALRRLRDRIQANLSGLMGPAVAQDIVDRYLPYRLGGLAPTDDIHFVENRLEAYRFQLTGLARELDELRRYHRRTLERLPVGLCAFGVDDELLMWNEALAELSGIDGTSVVGGRRDGLPAPWAELLRRTLTEPQQRLYKQPVELAGGIRYLTLQRAELQADHAGHGGSVILIEDHSEMKWLEDELVHAARLASIGQLAAGVAHEIGNPVTGISSLAQNLRYDTDDPGILETADQIQQLTDRISRIVSSLVGFAHGGRHVKGHNLAPVAIASVVDEALHLIQLARSGEDIHYHNRCPAAFTVLGDAQRLQQVMINLLTNARDASESGGQVVIDAKPEGKLLKVTVTDAGHGLDEQVRERLFEPFTTTKPPGQGTGLGLPLVYSIIAEHGGRIEIESPPQGRDKGTRIALWLPTEREDGETTDEPDTDR</sequence>
<evidence type="ECO:0000256" key="3">
    <source>
        <dbReference type="ARBA" id="ARBA00022553"/>
    </source>
</evidence>
<evidence type="ECO:0000256" key="4">
    <source>
        <dbReference type="ARBA" id="ARBA00022679"/>
    </source>
</evidence>
<accession>A0A9D2B5H3</accession>
<reference evidence="11" key="2">
    <citation type="submission" date="2021-04" db="EMBL/GenBank/DDBJ databases">
        <authorList>
            <person name="Gilroy R."/>
        </authorList>
    </citation>
    <scope>NUCLEOTIDE SEQUENCE</scope>
    <source>
        <strain evidence="11">1193</strain>
    </source>
</reference>
<evidence type="ECO:0000256" key="5">
    <source>
        <dbReference type="ARBA" id="ARBA00022741"/>
    </source>
</evidence>
<dbReference type="PANTHER" id="PTHR43065:SF10">
    <property type="entry name" value="PEROXIDE STRESS-ACTIVATED HISTIDINE KINASE MAK3"/>
    <property type="match status" value="1"/>
</dbReference>
<dbReference type="PRINTS" id="PR00344">
    <property type="entry name" value="BCTRLSENSOR"/>
</dbReference>
<dbReference type="GO" id="GO:0005524">
    <property type="term" value="F:ATP binding"/>
    <property type="evidence" value="ECO:0007669"/>
    <property type="project" value="UniProtKB-KW"/>
</dbReference>
<dbReference type="SUPFAM" id="SSF55874">
    <property type="entry name" value="ATPase domain of HSP90 chaperone/DNA topoisomerase II/histidine kinase"/>
    <property type="match status" value="1"/>
</dbReference>
<dbReference type="InterPro" id="IPR035965">
    <property type="entry name" value="PAS-like_dom_sf"/>
</dbReference>
<feature type="region of interest" description="Disordered" evidence="9">
    <location>
        <begin position="509"/>
        <end position="544"/>
    </location>
</feature>
<feature type="domain" description="Histidine kinase" evidence="10">
    <location>
        <begin position="317"/>
        <end position="531"/>
    </location>
</feature>
<evidence type="ECO:0000256" key="6">
    <source>
        <dbReference type="ARBA" id="ARBA00022777"/>
    </source>
</evidence>
<dbReference type="EC" id="2.7.13.3" evidence="2"/>
<dbReference type="SMART" id="SM00388">
    <property type="entry name" value="HisKA"/>
    <property type="match status" value="1"/>
</dbReference>
<dbReference type="InterPro" id="IPR003594">
    <property type="entry name" value="HATPase_dom"/>
</dbReference>
<dbReference type="Pfam" id="PF00512">
    <property type="entry name" value="HisKA"/>
    <property type="match status" value="1"/>
</dbReference>
<dbReference type="CDD" id="cd00082">
    <property type="entry name" value="HisKA"/>
    <property type="match status" value="1"/>
</dbReference>
<dbReference type="SUPFAM" id="SSF55785">
    <property type="entry name" value="PYP-like sensor domain (PAS domain)"/>
    <property type="match status" value="1"/>
</dbReference>